<evidence type="ECO:0000313" key="12">
    <source>
        <dbReference type="EMBL" id="HIU34578.1"/>
    </source>
</evidence>
<comment type="pathway">
    <text evidence="4 9">Aromatic compound metabolism; phenylacetate degradation.</text>
</comment>
<dbReference type="PANTHER" id="PTHR43439">
    <property type="entry name" value="PHENYLACETATE-COENZYME A LIGASE"/>
    <property type="match status" value="1"/>
</dbReference>
<dbReference type="InterPro" id="IPR042099">
    <property type="entry name" value="ANL_N_sf"/>
</dbReference>
<evidence type="ECO:0000256" key="9">
    <source>
        <dbReference type="PIRNR" id="PIRNR006444"/>
    </source>
</evidence>
<sequence length="438" mass="48540">MSERKNTMFNPAMEAMSRDERTALQSKRLRETVRREYDNVPVYRARMDEIGVKPEDIRGIEDLKHLPFTEKTDLRDYFPYGLFASPLQDIVRIQGSSGTTGKPIVAGYTANDVEVWTEMMARTLSAAGAGKDDIVQVAYGYGLFTGGLGAHQGAGKIGATVIPMSSGNTHRQLLMLRELGTTILCCTPSYALYLGESLREAGVDPKDIKLRAGCFGAEPWTEAMRKRIEELLGIDALDVYGLTEICGPGVAFECMEKHGMHINEDHVIAEILDPVTHEPLPCGQSGELVFTTITKEGMPMLRYRTHDICVLDDTPCACGRTLVRMGRITGRTDDMLVIRGVNVFPSQIESVLVGVQGVAPHYMLVVDRVHSTDTLEVQVEMTDQMFSDTVSHIEQLKQLIRDRIKQVVGITASIKLVAPRSIPRSEGKAKRVIDNRKL</sequence>
<evidence type="ECO:0000259" key="11">
    <source>
        <dbReference type="Pfam" id="PF14535"/>
    </source>
</evidence>
<comment type="catalytic activity">
    <reaction evidence="9">
        <text>2-phenylacetate + ATP + CoA = phenylacetyl-CoA + AMP + diphosphate</text>
        <dbReference type="Rhea" id="RHEA:20956"/>
        <dbReference type="ChEBI" id="CHEBI:18401"/>
        <dbReference type="ChEBI" id="CHEBI:30616"/>
        <dbReference type="ChEBI" id="CHEBI:33019"/>
        <dbReference type="ChEBI" id="CHEBI:57287"/>
        <dbReference type="ChEBI" id="CHEBI:57390"/>
        <dbReference type="ChEBI" id="CHEBI:456215"/>
        <dbReference type="EC" id="6.2.1.30"/>
    </reaction>
</comment>
<comment type="function">
    <text evidence="9">Catalyzes the activation of phenylacetic acid (PA) to phenylacetyl-CoA (PA-CoA).</text>
</comment>
<dbReference type="Gene3D" id="3.40.50.12780">
    <property type="entry name" value="N-terminal domain of ligase-like"/>
    <property type="match status" value="1"/>
</dbReference>
<dbReference type="Proteomes" id="UP000824072">
    <property type="component" value="Unassembled WGS sequence"/>
</dbReference>
<dbReference type="GO" id="GO:0010124">
    <property type="term" value="P:phenylacetate catabolic process"/>
    <property type="evidence" value="ECO:0007669"/>
    <property type="project" value="UniProtKB-UniRule"/>
</dbReference>
<dbReference type="GO" id="GO:0047475">
    <property type="term" value="F:phenylacetate-CoA ligase activity"/>
    <property type="evidence" value="ECO:0007669"/>
    <property type="project" value="UniProtKB-EC"/>
</dbReference>
<feature type="domain" description="AMP-dependent ligase C-terminal" evidence="11">
    <location>
        <begin position="340"/>
        <end position="436"/>
    </location>
</feature>
<name>A0A9D1ICP3_9FIRM</name>
<dbReference type="CDD" id="cd05913">
    <property type="entry name" value="PaaK"/>
    <property type="match status" value="1"/>
</dbReference>
<dbReference type="InterPro" id="IPR000873">
    <property type="entry name" value="AMP-dep_synth/lig_dom"/>
</dbReference>
<comment type="subunit">
    <text evidence="1">Monomer.</text>
</comment>
<evidence type="ECO:0000256" key="2">
    <source>
        <dbReference type="ARBA" id="ARBA00022598"/>
    </source>
</evidence>
<evidence type="ECO:0000313" key="13">
    <source>
        <dbReference type="Proteomes" id="UP000824072"/>
    </source>
</evidence>
<dbReference type="AlphaFoldDB" id="A0A9D1ICP3"/>
<dbReference type="InterPro" id="IPR011880">
    <property type="entry name" value="PA_CoA_ligase"/>
</dbReference>
<dbReference type="Pfam" id="PF14535">
    <property type="entry name" value="AMP-binding_C_2"/>
    <property type="match status" value="1"/>
</dbReference>
<dbReference type="PIRSF" id="PIRSF006444">
    <property type="entry name" value="PaaK"/>
    <property type="match status" value="1"/>
</dbReference>
<proteinExistence type="inferred from homology"/>
<dbReference type="PANTHER" id="PTHR43439:SF1">
    <property type="entry name" value="PHENYLACETATE-COENZYME A LIGASE"/>
    <property type="match status" value="1"/>
</dbReference>
<keyword evidence="2 9" id="KW-0436">Ligase</keyword>
<dbReference type="InterPro" id="IPR045851">
    <property type="entry name" value="AMP-bd_C_sf"/>
</dbReference>
<evidence type="ECO:0000256" key="1">
    <source>
        <dbReference type="ARBA" id="ARBA00011245"/>
    </source>
</evidence>
<dbReference type="InterPro" id="IPR028154">
    <property type="entry name" value="AMP-dep_Lig_C"/>
</dbReference>
<evidence type="ECO:0000259" key="10">
    <source>
        <dbReference type="Pfam" id="PF00501"/>
    </source>
</evidence>
<gene>
    <name evidence="12" type="ORF">IAB02_08445</name>
</gene>
<evidence type="ECO:0000256" key="4">
    <source>
        <dbReference type="ARBA" id="ARBA00060591"/>
    </source>
</evidence>
<dbReference type="Pfam" id="PF00501">
    <property type="entry name" value="AMP-binding"/>
    <property type="match status" value="1"/>
</dbReference>
<comment type="similarity">
    <text evidence="5 9">Belongs to the phenylacetyl-CoA ligase family.</text>
</comment>
<dbReference type="Gene3D" id="3.30.300.30">
    <property type="match status" value="1"/>
</dbReference>
<evidence type="ECO:0000256" key="3">
    <source>
        <dbReference type="ARBA" id="ARBA00022741"/>
    </source>
</evidence>
<evidence type="ECO:0000256" key="8">
    <source>
        <dbReference type="ARBA" id="ARBA00075111"/>
    </source>
</evidence>
<dbReference type="FunFam" id="3.40.50.12780:FF:000016">
    <property type="entry name" value="Phenylacetate-coenzyme A ligase"/>
    <property type="match status" value="1"/>
</dbReference>
<dbReference type="InterPro" id="IPR051414">
    <property type="entry name" value="Adenylate-forming_Reductase"/>
</dbReference>
<organism evidence="12 13">
    <name type="scientific">Candidatus Pullichristensenella excrementigallinarum</name>
    <dbReference type="NCBI Taxonomy" id="2840907"/>
    <lineage>
        <taxon>Bacteria</taxon>
        <taxon>Bacillati</taxon>
        <taxon>Bacillota</taxon>
        <taxon>Clostridia</taxon>
        <taxon>Candidatus Pullichristensenella</taxon>
    </lineage>
</organism>
<dbReference type="GO" id="GO:0000166">
    <property type="term" value="F:nucleotide binding"/>
    <property type="evidence" value="ECO:0007669"/>
    <property type="project" value="UniProtKB-KW"/>
</dbReference>
<evidence type="ECO:0000256" key="6">
    <source>
        <dbReference type="ARBA" id="ARBA00066629"/>
    </source>
</evidence>
<dbReference type="EMBL" id="DVMU01000186">
    <property type="protein sequence ID" value="HIU34578.1"/>
    <property type="molecule type" value="Genomic_DNA"/>
</dbReference>
<comment type="caution">
    <text evidence="12">The sequence shown here is derived from an EMBL/GenBank/DDBJ whole genome shotgun (WGS) entry which is preliminary data.</text>
</comment>
<evidence type="ECO:0000256" key="5">
    <source>
        <dbReference type="ARBA" id="ARBA00061566"/>
    </source>
</evidence>
<dbReference type="EC" id="6.2.1.30" evidence="6 9"/>
<reference evidence="12" key="1">
    <citation type="submission" date="2020-10" db="EMBL/GenBank/DDBJ databases">
        <authorList>
            <person name="Gilroy R."/>
        </authorList>
    </citation>
    <scope>NUCLEOTIDE SEQUENCE</scope>
    <source>
        <strain evidence="12">ChiHcec3-11533</strain>
    </source>
</reference>
<evidence type="ECO:0000256" key="7">
    <source>
        <dbReference type="ARBA" id="ARBA00068695"/>
    </source>
</evidence>
<dbReference type="SUPFAM" id="SSF56801">
    <property type="entry name" value="Acetyl-CoA synthetase-like"/>
    <property type="match status" value="1"/>
</dbReference>
<feature type="domain" description="AMP-dependent synthetase/ligase" evidence="10">
    <location>
        <begin position="87"/>
        <end position="290"/>
    </location>
</feature>
<accession>A0A9D1ICP3</accession>
<protein>
    <recommendedName>
        <fullName evidence="7 9">Phenylacetate-coenzyme A ligase</fullName>
        <ecNumber evidence="6 9">6.2.1.30</ecNumber>
    </recommendedName>
    <alternativeName>
        <fullName evidence="8 9">Phenylacetyl-CoA ligase</fullName>
    </alternativeName>
</protein>
<reference evidence="12" key="2">
    <citation type="journal article" date="2021" name="PeerJ">
        <title>Extensive microbial diversity within the chicken gut microbiome revealed by metagenomics and culture.</title>
        <authorList>
            <person name="Gilroy R."/>
            <person name="Ravi A."/>
            <person name="Getino M."/>
            <person name="Pursley I."/>
            <person name="Horton D.L."/>
            <person name="Alikhan N.F."/>
            <person name="Baker D."/>
            <person name="Gharbi K."/>
            <person name="Hall N."/>
            <person name="Watson M."/>
            <person name="Adriaenssens E.M."/>
            <person name="Foster-Nyarko E."/>
            <person name="Jarju S."/>
            <person name="Secka A."/>
            <person name="Antonio M."/>
            <person name="Oren A."/>
            <person name="Chaudhuri R.R."/>
            <person name="La Ragione R."/>
            <person name="Hildebrand F."/>
            <person name="Pallen M.J."/>
        </authorList>
    </citation>
    <scope>NUCLEOTIDE SEQUENCE</scope>
    <source>
        <strain evidence="12">ChiHcec3-11533</strain>
    </source>
</reference>
<keyword evidence="3 9" id="KW-0547">Nucleotide-binding</keyword>